<proteinExistence type="predicted"/>
<dbReference type="InterPro" id="IPR001173">
    <property type="entry name" value="Glyco_trans_2-like"/>
</dbReference>
<organism evidence="2">
    <name type="scientific">Phenylobacterium glaciei</name>
    <dbReference type="NCBI Taxonomy" id="2803784"/>
    <lineage>
        <taxon>Bacteria</taxon>
        <taxon>Pseudomonadati</taxon>
        <taxon>Pseudomonadota</taxon>
        <taxon>Alphaproteobacteria</taxon>
        <taxon>Caulobacterales</taxon>
        <taxon>Caulobacteraceae</taxon>
        <taxon>Phenylobacterium</taxon>
    </lineage>
</organism>
<evidence type="ECO:0000259" key="1">
    <source>
        <dbReference type="Pfam" id="PF00535"/>
    </source>
</evidence>
<dbReference type="AlphaFoldDB" id="A0A974S8L5"/>
<dbReference type="PANTHER" id="PTHR48090">
    <property type="entry name" value="UNDECAPRENYL-PHOSPHATE 4-DEOXY-4-FORMAMIDO-L-ARABINOSE TRANSFERASE-RELATED"/>
    <property type="match status" value="1"/>
</dbReference>
<accession>A0A974S8L5</accession>
<evidence type="ECO:0000313" key="2">
    <source>
        <dbReference type="EMBL" id="QQZ49921.1"/>
    </source>
</evidence>
<sequence length="154" mass="16489">MPPTESDAAMVQARSVRPLVAPSSAFPTLEGSGTWIIIPCYRVRDHILKVIAKIPSWCEGIICVDDGCPDKSGDFIEAAKADSRVAIVRLSKNRGVGGAVLAGYAEAIRRGARVLVKVDGDDQMDLGYIPTWWPPSCWARPTTPRATASPPSAT</sequence>
<dbReference type="CDD" id="cd04179">
    <property type="entry name" value="DPM_DPG-synthase_like"/>
    <property type="match status" value="1"/>
</dbReference>
<reference evidence="2" key="1">
    <citation type="submission" date="2021-01" db="EMBL/GenBank/DDBJ databases">
        <title>Genome sequence of Phenylobacterium sp. 20VBR1 isolated from a valley glaceir, Ny-Alesund, Svalbard.</title>
        <authorList>
            <person name="Thomas F.A."/>
            <person name="Krishnan K.P."/>
            <person name="Sinha R.K."/>
        </authorList>
    </citation>
    <scope>NUCLEOTIDE SEQUENCE</scope>
    <source>
        <strain evidence="2">20VBR1</strain>
    </source>
</reference>
<name>A0A974S8L5_9CAUL</name>
<dbReference type="InterPro" id="IPR050256">
    <property type="entry name" value="Glycosyltransferase_2"/>
</dbReference>
<dbReference type="Pfam" id="PF00535">
    <property type="entry name" value="Glycos_transf_2"/>
    <property type="match status" value="1"/>
</dbReference>
<dbReference type="InterPro" id="IPR029044">
    <property type="entry name" value="Nucleotide-diphossugar_trans"/>
</dbReference>
<dbReference type="EMBL" id="CP068570">
    <property type="protein sequence ID" value="QQZ49921.1"/>
    <property type="molecule type" value="Genomic_DNA"/>
</dbReference>
<dbReference type="PANTHER" id="PTHR48090:SF7">
    <property type="entry name" value="RFBJ PROTEIN"/>
    <property type="match status" value="1"/>
</dbReference>
<dbReference type="Gene3D" id="3.90.550.10">
    <property type="entry name" value="Spore Coat Polysaccharide Biosynthesis Protein SpsA, Chain A"/>
    <property type="match status" value="1"/>
</dbReference>
<gene>
    <name evidence="2" type="ORF">JKL49_24985</name>
</gene>
<dbReference type="SUPFAM" id="SSF53448">
    <property type="entry name" value="Nucleotide-diphospho-sugar transferases"/>
    <property type="match status" value="1"/>
</dbReference>
<protein>
    <submittedName>
        <fullName evidence="2">Glycosyltransferase family 2 protein</fullName>
    </submittedName>
</protein>
<feature type="domain" description="Glycosyltransferase 2-like" evidence="1">
    <location>
        <begin position="36"/>
        <end position="129"/>
    </location>
</feature>